<gene>
    <name evidence="1" type="ORF">PRUPE_1G510500</name>
</gene>
<keyword evidence="2" id="KW-1185">Reference proteome</keyword>
<reference evidence="1 2" key="1">
    <citation type="journal article" date="2013" name="Nat. Genet.">
        <title>The high-quality draft genome of peach (Prunus persica) identifies unique patterns of genetic diversity, domestication and genome evolution.</title>
        <authorList>
            <consortium name="International Peach Genome Initiative"/>
            <person name="Verde I."/>
            <person name="Abbott A.G."/>
            <person name="Scalabrin S."/>
            <person name="Jung S."/>
            <person name="Shu S."/>
            <person name="Marroni F."/>
            <person name="Zhebentyayeva T."/>
            <person name="Dettori M.T."/>
            <person name="Grimwood J."/>
            <person name="Cattonaro F."/>
            <person name="Zuccolo A."/>
            <person name="Rossini L."/>
            <person name="Jenkins J."/>
            <person name="Vendramin E."/>
            <person name="Meisel L.A."/>
            <person name="Decroocq V."/>
            <person name="Sosinski B."/>
            <person name="Prochnik S."/>
            <person name="Mitros T."/>
            <person name="Policriti A."/>
            <person name="Cipriani G."/>
            <person name="Dondini L."/>
            <person name="Ficklin S."/>
            <person name="Goodstein D.M."/>
            <person name="Xuan P."/>
            <person name="Del Fabbro C."/>
            <person name="Aramini V."/>
            <person name="Copetti D."/>
            <person name="Gonzalez S."/>
            <person name="Horner D.S."/>
            <person name="Falchi R."/>
            <person name="Lucas S."/>
            <person name="Mica E."/>
            <person name="Maldonado J."/>
            <person name="Lazzari B."/>
            <person name="Bielenberg D."/>
            <person name="Pirona R."/>
            <person name="Miculan M."/>
            <person name="Barakat A."/>
            <person name="Testolin R."/>
            <person name="Stella A."/>
            <person name="Tartarini S."/>
            <person name="Tonutti P."/>
            <person name="Arus P."/>
            <person name="Orellana A."/>
            <person name="Wells C."/>
            <person name="Main D."/>
            <person name="Vizzotto G."/>
            <person name="Silva H."/>
            <person name="Salamini F."/>
            <person name="Schmutz J."/>
            <person name="Morgante M."/>
            <person name="Rokhsar D.S."/>
        </authorList>
    </citation>
    <scope>NUCLEOTIDE SEQUENCE [LARGE SCALE GENOMIC DNA]</scope>
    <source>
        <strain evidence="2">cv. Nemared</strain>
    </source>
</reference>
<accession>A0A251RG35</accession>
<organism evidence="1 2">
    <name type="scientific">Prunus persica</name>
    <name type="common">Peach</name>
    <name type="synonym">Amygdalus persica</name>
    <dbReference type="NCBI Taxonomy" id="3760"/>
    <lineage>
        <taxon>Eukaryota</taxon>
        <taxon>Viridiplantae</taxon>
        <taxon>Streptophyta</taxon>
        <taxon>Embryophyta</taxon>
        <taxon>Tracheophyta</taxon>
        <taxon>Spermatophyta</taxon>
        <taxon>Magnoliopsida</taxon>
        <taxon>eudicotyledons</taxon>
        <taxon>Gunneridae</taxon>
        <taxon>Pentapetalae</taxon>
        <taxon>rosids</taxon>
        <taxon>fabids</taxon>
        <taxon>Rosales</taxon>
        <taxon>Rosaceae</taxon>
        <taxon>Amygdaloideae</taxon>
        <taxon>Amygdaleae</taxon>
        <taxon>Prunus</taxon>
    </lineage>
</organism>
<dbReference type="Gramene" id="ONI35019">
    <property type="protein sequence ID" value="ONI35019"/>
    <property type="gene ID" value="PRUPE_1G510500"/>
</dbReference>
<protein>
    <submittedName>
        <fullName evidence="1">Uncharacterized protein</fullName>
    </submittedName>
</protein>
<sequence length="70" mass="8293">MYFLLQVHPEETTSTWANRFTLSCAQLASFCFFFHLHFLLVEASQHMCFSKTITSSGHGLFLFYCWFKKK</sequence>
<evidence type="ECO:0000313" key="2">
    <source>
        <dbReference type="Proteomes" id="UP000006882"/>
    </source>
</evidence>
<evidence type="ECO:0000313" key="1">
    <source>
        <dbReference type="EMBL" id="ONI35019.1"/>
    </source>
</evidence>
<dbReference type="AlphaFoldDB" id="A0A251RG35"/>
<proteinExistence type="predicted"/>
<name>A0A251RG35_PRUPE</name>
<dbReference type="EMBL" id="CM007651">
    <property type="protein sequence ID" value="ONI35019.1"/>
    <property type="molecule type" value="Genomic_DNA"/>
</dbReference>
<dbReference type="Proteomes" id="UP000006882">
    <property type="component" value="Chromosome G1"/>
</dbReference>